<dbReference type="EMBL" id="MPUH01000636">
    <property type="protein sequence ID" value="OMJ76352.1"/>
    <property type="molecule type" value="Genomic_DNA"/>
</dbReference>
<evidence type="ECO:0000313" key="3">
    <source>
        <dbReference type="EMBL" id="OMJ76352.1"/>
    </source>
</evidence>
<feature type="region of interest" description="Disordered" evidence="2">
    <location>
        <begin position="50"/>
        <end position="79"/>
    </location>
</feature>
<protein>
    <recommendedName>
        <fullName evidence="5">Translin-associated factor X-interacting protein 1 N-terminal domain-containing protein</fullName>
    </recommendedName>
</protein>
<evidence type="ECO:0008006" key="5">
    <source>
        <dbReference type="Google" id="ProtNLM"/>
    </source>
</evidence>
<name>A0A1R2BHV6_9CILI</name>
<dbReference type="Proteomes" id="UP000187209">
    <property type="component" value="Unassembled WGS sequence"/>
</dbReference>
<sequence>MNDRQRLMNKVRNIIGADLSSEEGKKNFSKAFAASKQQDESPYLSLKPISRSKNALMTKSTGKGKRCVSNNTRETESISSSNIKFKNFTAQGNLSDSKGTPEPYQDNLKKLTNSLLNIKSRVQQSKEKTESFGLEYLNGKLDTLEKTSVNTSISKYLEIFDEVIIKDHTYGKILKRIKNAIFEWKNFCDQSHDYIYSLELKLSEKQSIISRMITNKMRSTNKDCETPLTERNQEVNDKLPYTLMPEKELKSFKDEIDKLNKKIKEMQEEIKTMNDKEKKYTKLISALRDRGYPVEEVYMKDVCWGGIELRNSSLPVTGYASCENFNKIKKDMVGNNFTEMLSSDESISDAL</sequence>
<comment type="caution">
    <text evidence="3">The sequence shown here is derived from an EMBL/GenBank/DDBJ whole genome shotgun (WGS) entry which is preliminary data.</text>
</comment>
<dbReference type="AlphaFoldDB" id="A0A1R2BHV6"/>
<feature type="compositionally biased region" description="Polar residues" evidence="2">
    <location>
        <begin position="51"/>
        <end position="61"/>
    </location>
</feature>
<organism evidence="3 4">
    <name type="scientific">Stentor coeruleus</name>
    <dbReference type="NCBI Taxonomy" id="5963"/>
    <lineage>
        <taxon>Eukaryota</taxon>
        <taxon>Sar</taxon>
        <taxon>Alveolata</taxon>
        <taxon>Ciliophora</taxon>
        <taxon>Postciliodesmatophora</taxon>
        <taxon>Heterotrichea</taxon>
        <taxon>Heterotrichida</taxon>
        <taxon>Stentoridae</taxon>
        <taxon>Stentor</taxon>
    </lineage>
</organism>
<feature type="coiled-coil region" evidence="1">
    <location>
        <begin position="249"/>
        <end position="283"/>
    </location>
</feature>
<feature type="compositionally biased region" description="Polar residues" evidence="2">
    <location>
        <begin position="68"/>
        <end position="79"/>
    </location>
</feature>
<keyword evidence="1" id="KW-0175">Coiled coil</keyword>
<proteinExistence type="predicted"/>
<keyword evidence="4" id="KW-1185">Reference proteome</keyword>
<reference evidence="3 4" key="1">
    <citation type="submission" date="2016-11" db="EMBL/GenBank/DDBJ databases">
        <title>The macronuclear genome of Stentor coeruleus: a giant cell with tiny introns.</title>
        <authorList>
            <person name="Slabodnick M."/>
            <person name="Ruby J.G."/>
            <person name="Reiff S.B."/>
            <person name="Swart E.C."/>
            <person name="Gosai S."/>
            <person name="Prabakaran S."/>
            <person name="Witkowska E."/>
            <person name="Larue G.E."/>
            <person name="Fisher S."/>
            <person name="Freeman R.M."/>
            <person name="Gunawardena J."/>
            <person name="Chu W."/>
            <person name="Stover N.A."/>
            <person name="Gregory B.D."/>
            <person name="Nowacki M."/>
            <person name="Derisi J."/>
            <person name="Roy S.W."/>
            <person name="Marshall W.F."/>
            <person name="Sood P."/>
        </authorList>
    </citation>
    <scope>NUCLEOTIDE SEQUENCE [LARGE SCALE GENOMIC DNA]</scope>
    <source>
        <strain evidence="3">WM001</strain>
    </source>
</reference>
<evidence type="ECO:0000313" key="4">
    <source>
        <dbReference type="Proteomes" id="UP000187209"/>
    </source>
</evidence>
<accession>A0A1R2BHV6</accession>
<evidence type="ECO:0000256" key="2">
    <source>
        <dbReference type="SAM" id="MobiDB-lite"/>
    </source>
</evidence>
<gene>
    <name evidence="3" type="ORF">SteCoe_24294</name>
</gene>
<evidence type="ECO:0000256" key="1">
    <source>
        <dbReference type="SAM" id="Coils"/>
    </source>
</evidence>